<dbReference type="GeneID" id="113703482"/>
<accession>A0ABM4UX08</accession>
<sequence>MTAAKALLSSFPSIFPHQSLISSRRTGVVRASRAKLSESNARKANLSARKKERILVPSYSKIGAGHISEFLNHPSGVEAILNTRSLQSFQSLDSNLYRCILPQIQLLNFEVAPVLDLLVRSTEEDCMVELLSCKFEGSELLERQNDRFSASMRNHITWETVDSKSFLDVDVKLNISLEIYTYPFILLPESTVEGPGNFSTLRNIIPQQLHNYSMGTFNKARYSIFVFAAYSNISVSLTVASFSTPRRLGRFTIS</sequence>
<reference evidence="1" key="1">
    <citation type="journal article" date="2025" name="Foods">
        <title>Unveiling the Microbial Signatures of Arabica Coffee Cherries: Insights into Ripeness Specific Diversity, Functional Traits, and Implications for Quality and Safety.</title>
        <authorList>
            <consortium name="RefSeq"/>
            <person name="Tenea G.N."/>
            <person name="Cifuentes V."/>
            <person name="Reyes P."/>
            <person name="Cevallos-Vallejos M."/>
        </authorList>
    </citation>
    <scope>NUCLEOTIDE SEQUENCE [LARGE SCALE GENOMIC DNA]</scope>
</reference>
<evidence type="ECO:0000313" key="2">
    <source>
        <dbReference type="RefSeq" id="XP_071911784.1"/>
    </source>
</evidence>
<protein>
    <submittedName>
        <fullName evidence="2">Uncharacterized protein isoform X1</fullName>
    </submittedName>
</protein>
<dbReference type="PANTHER" id="PTHR34131:SF2">
    <property type="entry name" value="FAMILY PROTEIN, PUTATIVE (DUF1997)-RELATED"/>
    <property type="match status" value="1"/>
</dbReference>
<reference evidence="2" key="2">
    <citation type="submission" date="2025-08" db="UniProtKB">
        <authorList>
            <consortium name="RefSeq"/>
        </authorList>
    </citation>
    <scope>IDENTIFICATION</scope>
    <source>
        <tissue evidence="2">Leaves</tissue>
    </source>
</reference>
<organism evidence="1 2">
    <name type="scientific">Coffea arabica</name>
    <name type="common">Arabian coffee</name>
    <dbReference type="NCBI Taxonomy" id="13443"/>
    <lineage>
        <taxon>Eukaryota</taxon>
        <taxon>Viridiplantae</taxon>
        <taxon>Streptophyta</taxon>
        <taxon>Embryophyta</taxon>
        <taxon>Tracheophyta</taxon>
        <taxon>Spermatophyta</taxon>
        <taxon>Magnoliopsida</taxon>
        <taxon>eudicotyledons</taxon>
        <taxon>Gunneridae</taxon>
        <taxon>Pentapetalae</taxon>
        <taxon>asterids</taxon>
        <taxon>lamiids</taxon>
        <taxon>Gentianales</taxon>
        <taxon>Rubiaceae</taxon>
        <taxon>Ixoroideae</taxon>
        <taxon>Gardenieae complex</taxon>
        <taxon>Bertiereae - Coffeeae clade</taxon>
        <taxon>Coffeeae</taxon>
        <taxon>Coffea</taxon>
    </lineage>
</organism>
<dbReference type="InterPro" id="IPR018971">
    <property type="entry name" value="DUF1997"/>
</dbReference>
<evidence type="ECO:0000313" key="1">
    <source>
        <dbReference type="Proteomes" id="UP001652660"/>
    </source>
</evidence>
<dbReference type="RefSeq" id="XP_071911784.1">
    <property type="nucleotide sequence ID" value="XM_072055683.1"/>
</dbReference>
<keyword evidence="1" id="KW-1185">Reference proteome</keyword>
<dbReference type="Pfam" id="PF09366">
    <property type="entry name" value="DUF1997"/>
    <property type="match status" value="1"/>
</dbReference>
<dbReference type="PANTHER" id="PTHR34131">
    <property type="entry name" value="(RAP ANNOTATION RELEASE2) GALACTOSE-BINDING LIKE DOMAIN CONTAINING PROTEIN"/>
    <property type="match status" value="1"/>
</dbReference>
<proteinExistence type="predicted"/>
<gene>
    <name evidence="2" type="primary">LOC113703482</name>
</gene>
<name>A0ABM4UX08_COFAR</name>
<dbReference type="Proteomes" id="UP001652660">
    <property type="component" value="Chromosome 1e"/>
</dbReference>